<gene>
    <name evidence="3" type="primary">FUC95A</name>
    <name evidence="3" type="ORF">DBV05_g12281</name>
</gene>
<dbReference type="GO" id="GO:0004560">
    <property type="term" value="F:alpha-L-fucosidase activity"/>
    <property type="evidence" value="ECO:0007669"/>
    <property type="project" value="TreeGrafter"/>
</dbReference>
<name>A0A5N5CUN2_9PEZI</name>
<evidence type="ECO:0000259" key="1">
    <source>
        <dbReference type="Pfam" id="PF21307"/>
    </source>
</evidence>
<keyword evidence="4" id="KW-1185">Reference proteome</keyword>
<proteinExistence type="predicted"/>
<dbReference type="Pfam" id="PF22124">
    <property type="entry name" value="Glyco_hydro_95_cat"/>
    <property type="match status" value="1"/>
</dbReference>
<accession>A0A5N5CUN2</accession>
<dbReference type="Pfam" id="PF21307">
    <property type="entry name" value="Glyco_hydro_95_C"/>
    <property type="match status" value="1"/>
</dbReference>
<dbReference type="AlphaFoldDB" id="A0A5N5CUN2"/>
<dbReference type="EMBL" id="VCHE01000234">
    <property type="protein sequence ID" value="KAB2569045.1"/>
    <property type="molecule type" value="Genomic_DNA"/>
</dbReference>
<dbReference type="Proteomes" id="UP000325902">
    <property type="component" value="Unassembled WGS sequence"/>
</dbReference>
<dbReference type="InterPro" id="IPR008928">
    <property type="entry name" value="6-hairpin_glycosidase_sf"/>
</dbReference>
<evidence type="ECO:0000313" key="4">
    <source>
        <dbReference type="Proteomes" id="UP000325902"/>
    </source>
</evidence>
<dbReference type="SUPFAM" id="SSF48208">
    <property type="entry name" value="Six-hairpin glycosidases"/>
    <property type="match status" value="1"/>
</dbReference>
<dbReference type="InterPro" id="IPR054363">
    <property type="entry name" value="GH95_cat"/>
</dbReference>
<protein>
    <submittedName>
        <fullName evidence="3">Alpha-L-fucosidase 2</fullName>
    </submittedName>
</protein>
<dbReference type="InterPro" id="IPR049053">
    <property type="entry name" value="AFCA-like_C"/>
</dbReference>
<comment type="caution">
    <text evidence="3">The sequence shown here is derived from an EMBL/GenBank/DDBJ whole genome shotgun (WGS) entry which is preliminary data.</text>
</comment>
<sequence length="373" mass="40881">MYNCPGFMTHHNTDLWGDSAPVDNGTQWTMWPMGAAWLSLHLIEHYRFNGNKTWLEHSALPVLQEVADFYYCYLLNHSSGHYATGPSISPENNFRLFPDQTAPNATEAIDIAPTMDNEILWELFSAIVEAGAALGTSDDPAIAKAQHYLSHLQPPQISPSLGTVMEWRRDYAEAEPGHRHVSHLFGLFPGRSIDPATSPSLAAAANKTLHRRLEHGGAGTGWSRAWTISWFARLRDGDAAWENVAQFLNTSVNDNLFSNNPYPTFQADGNFGFVAGVVEMLLQSHSDGGVVHLLPALPKGEVQDGEVKGLVARGGFVVDVAWEGGRLKEATVESRLGNRLALRVADEEGFKVNGGEYSEPLDTVAGEKFVVSL</sequence>
<dbReference type="PANTHER" id="PTHR31084">
    <property type="entry name" value="ALPHA-L-FUCOSIDASE 2"/>
    <property type="match status" value="1"/>
</dbReference>
<dbReference type="InterPro" id="IPR012341">
    <property type="entry name" value="6hp_glycosidase-like_sf"/>
</dbReference>
<dbReference type="GO" id="GO:0005975">
    <property type="term" value="P:carbohydrate metabolic process"/>
    <property type="evidence" value="ECO:0007669"/>
    <property type="project" value="InterPro"/>
</dbReference>
<evidence type="ECO:0000313" key="3">
    <source>
        <dbReference type="EMBL" id="KAB2569045.1"/>
    </source>
</evidence>
<feature type="domain" description="Glycosyl hydrolase family 95 catalytic" evidence="2">
    <location>
        <begin position="1"/>
        <end position="281"/>
    </location>
</feature>
<evidence type="ECO:0000259" key="2">
    <source>
        <dbReference type="Pfam" id="PF22124"/>
    </source>
</evidence>
<dbReference type="OrthoDB" id="2848340at2759"/>
<dbReference type="PANTHER" id="PTHR31084:SF0">
    <property type="entry name" value="ALPHA-L-FUCOSIDASE 2"/>
    <property type="match status" value="1"/>
</dbReference>
<dbReference type="Gene3D" id="1.50.10.10">
    <property type="match status" value="1"/>
</dbReference>
<feature type="domain" description="Alpha fucosidase A-like C-terminal" evidence="1">
    <location>
        <begin position="286"/>
        <end position="352"/>
    </location>
</feature>
<organism evidence="3 4">
    <name type="scientific">Lasiodiplodia theobromae</name>
    <dbReference type="NCBI Taxonomy" id="45133"/>
    <lineage>
        <taxon>Eukaryota</taxon>
        <taxon>Fungi</taxon>
        <taxon>Dikarya</taxon>
        <taxon>Ascomycota</taxon>
        <taxon>Pezizomycotina</taxon>
        <taxon>Dothideomycetes</taxon>
        <taxon>Dothideomycetes incertae sedis</taxon>
        <taxon>Botryosphaeriales</taxon>
        <taxon>Botryosphaeriaceae</taxon>
        <taxon>Lasiodiplodia</taxon>
    </lineage>
</organism>
<reference evidence="3 4" key="1">
    <citation type="journal article" date="2019" name="Sci. Rep.">
        <title>A multi-omics analysis of the grapevine pathogen Lasiodiplodia theobromae reveals that temperature affects the expression of virulence- and pathogenicity-related genes.</title>
        <authorList>
            <person name="Felix C."/>
            <person name="Meneses R."/>
            <person name="Goncalves M.F.M."/>
            <person name="Tilleman L."/>
            <person name="Duarte A.S."/>
            <person name="Jorrin-Novo J.V."/>
            <person name="Van de Peer Y."/>
            <person name="Deforce D."/>
            <person name="Van Nieuwerburgh F."/>
            <person name="Esteves A.C."/>
            <person name="Alves A."/>
        </authorList>
    </citation>
    <scope>NUCLEOTIDE SEQUENCE [LARGE SCALE GENOMIC DNA]</scope>
    <source>
        <strain evidence="3 4">LA-SOL3</strain>
    </source>
</reference>